<feature type="compositionally biased region" description="Basic and acidic residues" evidence="1">
    <location>
        <begin position="1"/>
        <end position="12"/>
    </location>
</feature>
<proteinExistence type="predicted"/>
<feature type="compositionally biased region" description="Basic and acidic residues" evidence="1">
    <location>
        <begin position="137"/>
        <end position="146"/>
    </location>
</feature>
<feature type="region of interest" description="Disordered" evidence="1">
    <location>
        <begin position="126"/>
        <end position="146"/>
    </location>
</feature>
<keyword evidence="3" id="KW-1185">Reference proteome</keyword>
<reference evidence="2" key="1">
    <citation type="submission" date="2016-03" db="EMBL/GenBank/DDBJ databases">
        <title>Mechanisms controlling the formation of the plant cell surface in tip-growing cells are functionally conserved among land plants.</title>
        <authorList>
            <person name="Honkanen S."/>
            <person name="Jones V.A."/>
            <person name="Morieri G."/>
            <person name="Champion C."/>
            <person name="Hetherington A.J."/>
            <person name="Kelly S."/>
            <person name="Saint-Marcoux D."/>
            <person name="Proust H."/>
            <person name="Prescott H."/>
            <person name="Dolan L."/>
        </authorList>
    </citation>
    <scope>NUCLEOTIDE SEQUENCE [LARGE SCALE GENOMIC DNA]</scope>
    <source>
        <tissue evidence="2">Whole gametophyte</tissue>
    </source>
</reference>
<dbReference type="AlphaFoldDB" id="A0A176VXE7"/>
<evidence type="ECO:0000256" key="1">
    <source>
        <dbReference type="SAM" id="MobiDB-lite"/>
    </source>
</evidence>
<feature type="region of interest" description="Disordered" evidence="1">
    <location>
        <begin position="1"/>
        <end position="20"/>
    </location>
</feature>
<evidence type="ECO:0000313" key="2">
    <source>
        <dbReference type="EMBL" id="OAE24566.1"/>
    </source>
</evidence>
<name>A0A176VXE7_MARPO</name>
<accession>A0A176VXE7</accession>
<gene>
    <name evidence="2" type="ORF">AXG93_2415s1480</name>
</gene>
<sequence length="181" mass="19958">MHRRETRRDVGGRNKTFRNSLPHADFSASGSTCFYPREIMCRLDRAFTSGLNKLPGSTTVSGSAPSIQGERIWAPRPQAINILRNEARDDGGDRRNEDGATHVMEYGPATREWRWGVGVGVGDGDGAPLVGSLRPSSGDRDGEREREMAVTQGSLGCIRTPDTLLPGLHYEVYLPRYLDTL</sequence>
<comment type="caution">
    <text evidence="2">The sequence shown here is derived from an EMBL/GenBank/DDBJ whole genome shotgun (WGS) entry which is preliminary data.</text>
</comment>
<dbReference type="EMBL" id="LVLJ01002571">
    <property type="protein sequence ID" value="OAE24566.1"/>
    <property type="molecule type" value="Genomic_DNA"/>
</dbReference>
<protein>
    <submittedName>
        <fullName evidence="2">Uncharacterized protein</fullName>
    </submittedName>
</protein>
<dbReference type="Proteomes" id="UP000077202">
    <property type="component" value="Unassembled WGS sequence"/>
</dbReference>
<organism evidence="2 3">
    <name type="scientific">Marchantia polymorpha subsp. ruderalis</name>
    <dbReference type="NCBI Taxonomy" id="1480154"/>
    <lineage>
        <taxon>Eukaryota</taxon>
        <taxon>Viridiplantae</taxon>
        <taxon>Streptophyta</taxon>
        <taxon>Embryophyta</taxon>
        <taxon>Marchantiophyta</taxon>
        <taxon>Marchantiopsida</taxon>
        <taxon>Marchantiidae</taxon>
        <taxon>Marchantiales</taxon>
        <taxon>Marchantiaceae</taxon>
        <taxon>Marchantia</taxon>
    </lineage>
</organism>
<evidence type="ECO:0000313" key="3">
    <source>
        <dbReference type="Proteomes" id="UP000077202"/>
    </source>
</evidence>